<dbReference type="InterPro" id="IPR000266">
    <property type="entry name" value="Ribosomal_uS17"/>
</dbReference>
<gene>
    <name evidence="7" type="ORF">A2V54_03005</name>
</gene>
<evidence type="ECO:0000256" key="1">
    <source>
        <dbReference type="ARBA" id="ARBA00010254"/>
    </source>
</evidence>
<dbReference type="PRINTS" id="PR00973">
    <property type="entry name" value="RIBOSOMALS17"/>
</dbReference>
<keyword evidence="4" id="KW-0687">Ribonucleoprotein</keyword>
<dbReference type="STRING" id="1802613.A2V54_03005"/>
<comment type="caution">
    <text evidence="7">The sequence shown here is derived from an EMBL/GenBank/DDBJ whole genome shotgun (WGS) entry which is preliminary data.</text>
</comment>
<dbReference type="GO" id="GO:0003735">
    <property type="term" value="F:structural constituent of ribosome"/>
    <property type="evidence" value="ECO:0007669"/>
    <property type="project" value="InterPro"/>
</dbReference>
<dbReference type="Pfam" id="PF00366">
    <property type="entry name" value="Ribosomal_S17"/>
    <property type="match status" value="1"/>
</dbReference>
<evidence type="ECO:0000256" key="2">
    <source>
        <dbReference type="ARBA" id="ARBA00022946"/>
    </source>
</evidence>
<dbReference type="Gene3D" id="2.40.50.140">
    <property type="entry name" value="Nucleic acid-binding proteins"/>
    <property type="match status" value="1"/>
</dbReference>
<dbReference type="Proteomes" id="UP000176583">
    <property type="component" value="Unassembled WGS sequence"/>
</dbReference>
<dbReference type="CDD" id="cd00364">
    <property type="entry name" value="Ribosomal_uS17"/>
    <property type="match status" value="1"/>
</dbReference>
<proteinExistence type="inferred from homology"/>
<keyword evidence="2" id="KW-0809">Transit peptide</keyword>
<evidence type="ECO:0000313" key="7">
    <source>
        <dbReference type="EMBL" id="OGC44325.1"/>
    </source>
</evidence>
<protein>
    <recommendedName>
        <fullName evidence="5">30S ribosomal protein S17, chloroplastic</fullName>
    </recommendedName>
</protein>
<dbReference type="SUPFAM" id="SSF50249">
    <property type="entry name" value="Nucleic acid-binding proteins"/>
    <property type="match status" value="1"/>
</dbReference>
<evidence type="ECO:0000256" key="5">
    <source>
        <dbReference type="ARBA" id="ARBA00035308"/>
    </source>
</evidence>
<accession>A0A1F4UH68</accession>
<evidence type="ECO:0000256" key="6">
    <source>
        <dbReference type="SAM" id="MobiDB-lite"/>
    </source>
</evidence>
<feature type="region of interest" description="Disordered" evidence="6">
    <location>
        <begin position="83"/>
        <end position="103"/>
    </location>
</feature>
<feature type="compositionally biased region" description="Basic residues" evidence="6">
    <location>
        <begin position="92"/>
        <end position="103"/>
    </location>
</feature>
<name>A0A1F4UH68_UNCKA</name>
<sequence length="103" mass="11875">MSRKKLKGTIKRVSGKNTVGVEVVRVYHHPRYRKRILTSKVYLAHIEGADAVVGMHATIEESRPISKRKRWLVLELNGKPVGKLEKPPTVKKQVRKVSRRKKQ</sequence>
<dbReference type="GO" id="GO:0005840">
    <property type="term" value="C:ribosome"/>
    <property type="evidence" value="ECO:0007669"/>
    <property type="project" value="UniProtKB-KW"/>
</dbReference>
<evidence type="ECO:0000256" key="4">
    <source>
        <dbReference type="ARBA" id="ARBA00023274"/>
    </source>
</evidence>
<reference evidence="7 8" key="1">
    <citation type="journal article" date="2016" name="Nat. Commun.">
        <title>Thousands of microbial genomes shed light on interconnected biogeochemical processes in an aquifer system.</title>
        <authorList>
            <person name="Anantharaman K."/>
            <person name="Brown C.T."/>
            <person name="Hug L.A."/>
            <person name="Sharon I."/>
            <person name="Castelle C.J."/>
            <person name="Probst A.J."/>
            <person name="Thomas B.C."/>
            <person name="Singh A."/>
            <person name="Wilkins M.J."/>
            <person name="Karaoz U."/>
            <person name="Brodie E.L."/>
            <person name="Williams K.H."/>
            <person name="Hubbard S.S."/>
            <person name="Banfield J.F."/>
        </authorList>
    </citation>
    <scope>NUCLEOTIDE SEQUENCE [LARGE SCALE GENOMIC DNA]</scope>
</reference>
<keyword evidence="3 7" id="KW-0689">Ribosomal protein</keyword>
<dbReference type="InterPro" id="IPR012340">
    <property type="entry name" value="NA-bd_OB-fold"/>
</dbReference>
<dbReference type="PANTHER" id="PTHR10744">
    <property type="entry name" value="40S RIBOSOMAL PROTEIN S11 FAMILY MEMBER"/>
    <property type="match status" value="1"/>
</dbReference>
<evidence type="ECO:0000256" key="3">
    <source>
        <dbReference type="ARBA" id="ARBA00022980"/>
    </source>
</evidence>
<evidence type="ECO:0000313" key="8">
    <source>
        <dbReference type="Proteomes" id="UP000176583"/>
    </source>
</evidence>
<dbReference type="GO" id="GO:1990904">
    <property type="term" value="C:ribonucleoprotein complex"/>
    <property type="evidence" value="ECO:0007669"/>
    <property type="project" value="UniProtKB-KW"/>
</dbReference>
<dbReference type="EMBL" id="MEUW01000021">
    <property type="protein sequence ID" value="OGC44325.1"/>
    <property type="molecule type" value="Genomic_DNA"/>
</dbReference>
<comment type="similarity">
    <text evidence="1">Belongs to the universal ribosomal protein uS17 family.</text>
</comment>
<dbReference type="AlphaFoldDB" id="A0A1F4UH68"/>
<dbReference type="GO" id="GO:0006412">
    <property type="term" value="P:translation"/>
    <property type="evidence" value="ECO:0007669"/>
    <property type="project" value="InterPro"/>
</dbReference>
<dbReference type="PANTHER" id="PTHR10744:SF7">
    <property type="entry name" value="SMALL RIBOSOMAL SUBUNIT PROTEIN US17C"/>
    <property type="match status" value="1"/>
</dbReference>
<organism evidence="7 8">
    <name type="scientific">candidate division WWE3 bacterium RBG_19FT_COMBO_53_11</name>
    <dbReference type="NCBI Taxonomy" id="1802613"/>
    <lineage>
        <taxon>Bacteria</taxon>
        <taxon>Katanobacteria</taxon>
    </lineage>
</organism>